<dbReference type="PANTHER" id="PTHR22744:SF17">
    <property type="entry name" value="BTB DOMAIN-CONTAINING PROTEIN"/>
    <property type="match status" value="1"/>
</dbReference>
<feature type="compositionally biased region" description="Polar residues" evidence="1">
    <location>
        <begin position="1"/>
        <end position="23"/>
    </location>
</feature>
<proteinExistence type="predicted"/>
<dbReference type="EMBL" id="JBAMIC010000004">
    <property type="protein sequence ID" value="KAK7107253.1"/>
    <property type="molecule type" value="Genomic_DNA"/>
</dbReference>
<dbReference type="PANTHER" id="PTHR22744">
    <property type="entry name" value="HELIX LOOP HELIX PROTEIN 21-RELATED"/>
    <property type="match status" value="1"/>
</dbReference>
<feature type="domain" description="BTB" evidence="2">
    <location>
        <begin position="69"/>
        <end position="128"/>
    </location>
</feature>
<dbReference type="Proteomes" id="UP001374579">
    <property type="component" value="Unassembled WGS sequence"/>
</dbReference>
<feature type="compositionally biased region" description="Polar residues" evidence="1">
    <location>
        <begin position="32"/>
        <end position="50"/>
    </location>
</feature>
<evidence type="ECO:0000259" key="2">
    <source>
        <dbReference type="PROSITE" id="PS50097"/>
    </source>
</evidence>
<dbReference type="SMART" id="SM00225">
    <property type="entry name" value="BTB"/>
    <property type="match status" value="1"/>
</dbReference>
<dbReference type="SUPFAM" id="SSF54695">
    <property type="entry name" value="POZ domain"/>
    <property type="match status" value="1"/>
</dbReference>
<dbReference type="Pfam" id="PF00651">
    <property type="entry name" value="BTB"/>
    <property type="match status" value="1"/>
</dbReference>
<reference evidence="3 4" key="1">
    <citation type="submission" date="2024-02" db="EMBL/GenBank/DDBJ databases">
        <title>Chromosome-scale genome assembly of the rough periwinkle Littorina saxatilis.</title>
        <authorList>
            <person name="De Jode A."/>
            <person name="Faria R."/>
            <person name="Formenti G."/>
            <person name="Sims Y."/>
            <person name="Smith T.P."/>
            <person name="Tracey A."/>
            <person name="Wood J.M.D."/>
            <person name="Zagrodzka Z.B."/>
            <person name="Johannesson K."/>
            <person name="Butlin R.K."/>
            <person name="Leder E.H."/>
        </authorList>
    </citation>
    <scope>NUCLEOTIDE SEQUENCE [LARGE SCALE GENOMIC DNA]</scope>
    <source>
        <strain evidence="3">Snail1</strain>
        <tissue evidence="3">Muscle</tissue>
    </source>
</reference>
<dbReference type="AlphaFoldDB" id="A0AAN9GFP6"/>
<gene>
    <name evidence="3" type="ORF">V1264_015204</name>
</gene>
<organism evidence="3 4">
    <name type="scientific">Littorina saxatilis</name>
    <dbReference type="NCBI Taxonomy" id="31220"/>
    <lineage>
        <taxon>Eukaryota</taxon>
        <taxon>Metazoa</taxon>
        <taxon>Spiralia</taxon>
        <taxon>Lophotrochozoa</taxon>
        <taxon>Mollusca</taxon>
        <taxon>Gastropoda</taxon>
        <taxon>Caenogastropoda</taxon>
        <taxon>Littorinimorpha</taxon>
        <taxon>Littorinoidea</taxon>
        <taxon>Littorinidae</taxon>
        <taxon>Littorina</taxon>
    </lineage>
</organism>
<accession>A0AAN9GFP6</accession>
<protein>
    <recommendedName>
        <fullName evidence="2">BTB domain-containing protein</fullName>
    </recommendedName>
</protein>
<dbReference type="PROSITE" id="PS50097">
    <property type="entry name" value="BTB"/>
    <property type="match status" value="1"/>
</dbReference>
<dbReference type="Gene3D" id="3.30.710.10">
    <property type="entry name" value="Potassium Channel Kv1.1, Chain A"/>
    <property type="match status" value="1"/>
</dbReference>
<name>A0AAN9GFP6_9CAEN</name>
<dbReference type="CDD" id="cd18186">
    <property type="entry name" value="BTB_POZ_ZBTB_KLHL-like"/>
    <property type="match status" value="1"/>
</dbReference>
<dbReference type="InterPro" id="IPR000210">
    <property type="entry name" value="BTB/POZ_dom"/>
</dbReference>
<keyword evidence="4" id="KW-1185">Reference proteome</keyword>
<comment type="caution">
    <text evidence="3">The sequence shown here is derived from an EMBL/GenBank/DDBJ whole genome shotgun (WGS) entry which is preliminary data.</text>
</comment>
<feature type="region of interest" description="Disordered" evidence="1">
    <location>
        <begin position="1"/>
        <end position="52"/>
    </location>
</feature>
<sequence>MASSESPADSNKSRSCTTKTNNGEVAGDESRSTVTNTSTPETRSNCSPSSAECFPVDSENPFEHPCLGSDLVLVVEGRQLHVHRTVLVLHSPVFHKMLTADMKEKNLEEIELPDRQHRAMVNFLLQMYPVHSFKNLKDDEDLMDILPLADFFQADHVRIKCEKYIQLETQRPPDQLTVHSKMLYLAMCETYRLETPFAAALDMAATLPVDAITNSSNYDQLQPATKVSLLERRCRVAERSEAWERDKVSDCRRVVSSFCIKSRTSRLDERCPSCRWVNWYCERCVQKEIGELKTQMK</sequence>
<evidence type="ECO:0000313" key="4">
    <source>
        <dbReference type="Proteomes" id="UP001374579"/>
    </source>
</evidence>
<evidence type="ECO:0000256" key="1">
    <source>
        <dbReference type="SAM" id="MobiDB-lite"/>
    </source>
</evidence>
<evidence type="ECO:0000313" key="3">
    <source>
        <dbReference type="EMBL" id="KAK7107253.1"/>
    </source>
</evidence>
<dbReference type="InterPro" id="IPR011333">
    <property type="entry name" value="SKP1/BTB/POZ_sf"/>
</dbReference>